<dbReference type="Proteomes" id="UP001529510">
    <property type="component" value="Unassembled WGS sequence"/>
</dbReference>
<gene>
    <name evidence="2" type="ORF">M9458_054343</name>
</gene>
<protein>
    <submittedName>
        <fullName evidence="2">Uncharacterized protein</fullName>
    </submittedName>
</protein>
<evidence type="ECO:0000313" key="2">
    <source>
        <dbReference type="EMBL" id="KAL0150341.1"/>
    </source>
</evidence>
<evidence type="ECO:0000256" key="1">
    <source>
        <dbReference type="SAM" id="MobiDB-lite"/>
    </source>
</evidence>
<comment type="caution">
    <text evidence="2">The sequence shown here is derived from an EMBL/GenBank/DDBJ whole genome shotgun (WGS) entry which is preliminary data.</text>
</comment>
<sequence>LVITLKAAPLGVCVKNVKGIIQRAYIRIEISQDQSRANQDSDGTTESQRIQEPMPVTSNRVVRKRNGTYTSSIVPVCVSTIAEPRKEILLYTLLDTQSDTTFILKDTAETLDAKKEPAKLKISTISSKMKVVSSHKLNGLQVRGIKGSKDQPFAQRSLLGWSIIGCNHCDGDYEDEIGVICFVRRNEFKEMITPTEILKVFESDSAERNNEEASALQEDLRFLAKLNEGIKQLQDGHYEMPLPFK</sequence>
<reference evidence="2 3" key="1">
    <citation type="submission" date="2024-05" db="EMBL/GenBank/DDBJ databases">
        <title>Genome sequencing and assembly of Indian major carp, Cirrhinus mrigala (Hamilton, 1822).</title>
        <authorList>
            <person name="Mohindra V."/>
            <person name="Chowdhury L.M."/>
            <person name="Lal K."/>
            <person name="Jena J.K."/>
        </authorList>
    </citation>
    <scope>NUCLEOTIDE SEQUENCE [LARGE SCALE GENOMIC DNA]</scope>
    <source>
        <strain evidence="2">CM1030</strain>
        <tissue evidence="2">Blood</tissue>
    </source>
</reference>
<dbReference type="AlphaFoldDB" id="A0ABD0MN46"/>
<accession>A0ABD0MN46</accession>
<dbReference type="PANTHER" id="PTHR47331:SF5">
    <property type="entry name" value="RIBONUCLEASE H"/>
    <property type="match status" value="1"/>
</dbReference>
<organism evidence="2 3">
    <name type="scientific">Cirrhinus mrigala</name>
    <name type="common">Mrigala</name>
    <dbReference type="NCBI Taxonomy" id="683832"/>
    <lineage>
        <taxon>Eukaryota</taxon>
        <taxon>Metazoa</taxon>
        <taxon>Chordata</taxon>
        <taxon>Craniata</taxon>
        <taxon>Vertebrata</taxon>
        <taxon>Euteleostomi</taxon>
        <taxon>Actinopterygii</taxon>
        <taxon>Neopterygii</taxon>
        <taxon>Teleostei</taxon>
        <taxon>Ostariophysi</taxon>
        <taxon>Cypriniformes</taxon>
        <taxon>Cyprinidae</taxon>
        <taxon>Labeoninae</taxon>
        <taxon>Labeonini</taxon>
        <taxon>Cirrhinus</taxon>
    </lineage>
</organism>
<keyword evidence="3" id="KW-1185">Reference proteome</keyword>
<name>A0ABD0MN46_CIRMR</name>
<dbReference type="PANTHER" id="PTHR47331">
    <property type="entry name" value="PHD-TYPE DOMAIN-CONTAINING PROTEIN"/>
    <property type="match status" value="1"/>
</dbReference>
<proteinExistence type="predicted"/>
<feature type="non-terminal residue" evidence="2">
    <location>
        <position position="245"/>
    </location>
</feature>
<evidence type="ECO:0000313" key="3">
    <source>
        <dbReference type="Proteomes" id="UP001529510"/>
    </source>
</evidence>
<feature type="region of interest" description="Disordered" evidence="1">
    <location>
        <begin position="35"/>
        <end position="56"/>
    </location>
</feature>
<feature type="non-terminal residue" evidence="2">
    <location>
        <position position="1"/>
    </location>
</feature>
<dbReference type="EMBL" id="JAMKFB020000300">
    <property type="protein sequence ID" value="KAL0150341.1"/>
    <property type="molecule type" value="Genomic_DNA"/>
</dbReference>